<organism evidence="2 3">
    <name type="scientific">Sulfurisoma sediminicola</name>
    <dbReference type="NCBI Taxonomy" id="1381557"/>
    <lineage>
        <taxon>Bacteria</taxon>
        <taxon>Pseudomonadati</taxon>
        <taxon>Pseudomonadota</taxon>
        <taxon>Betaproteobacteria</taxon>
        <taxon>Nitrosomonadales</taxon>
        <taxon>Sterolibacteriaceae</taxon>
        <taxon>Sulfurisoma</taxon>
    </lineage>
</organism>
<dbReference type="InterPro" id="IPR012340">
    <property type="entry name" value="NA-bd_OB-fold"/>
</dbReference>
<dbReference type="GO" id="GO:0003723">
    <property type="term" value="F:RNA binding"/>
    <property type="evidence" value="ECO:0007669"/>
    <property type="project" value="InterPro"/>
</dbReference>
<dbReference type="Proteomes" id="UP000268908">
    <property type="component" value="Unassembled WGS sequence"/>
</dbReference>
<evidence type="ECO:0000259" key="1">
    <source>
        <dbReference type="SMART" id="SM00955"/>
    </source>
</evidence>
<dbReference type="PANTHER" id="PTHR23355:SF9">
    <property type="entry name" value="DIS3-LIKE EXONUCLEASE 2"/>
    <property type="match status" value="1"/>
</dbReference>
<dbReference type="SMART" id="SM00955">
    <property type="entry name" value="RNB"/>
    <property type="match status" value="1"/>
</dbReference>
<dbReference type="OrthoDB" id="5288992at2"/>
<name>A0A497XLY8_9PROT</name>
<dbReference type="InterPro" id="IPR001900">
    <property type="entry name" value="RNase_II/R"/>
</dbReference>
<reference evidence="2 3" key="1">
    <citation type="submission" date="2018-10" db="EMBL/GenBank/DDBJ databases">
        <title>Genomic Encyclopedia of Type Strains, Phase IV (KMG-IV): sequencing the most valuable type-strain genomes for metagenomic binning, comparative biology and taxonomic classification.</title>
        <authorList>
            <person name="Goeker M."/>
        </authorList>
    </citation>
    <scope>NUCLEOTIDE SEQUENCE [LARGE SCALE GENOMIC DNA]</scope>
    <source>
        <strain evidence="2 3">DSM 26916</strain>
    </source>
</reference>
<comment type="caution">
    <text evidence="2">The sequence shown here is derived from an EMBL/GenBank/DDBJ whole genome shotgun (WGS) entry which is preliminary data.</text>
</comment>
<dbReference type="AlphaFoldDB" id="A0A497XLY8"/>
<proteinExistence type="predicted"/>
<dbReference type="GO" id="GO:0005829">
    <property type="term" value="C:cytosol"/>
    <property type="evidence" value="ECO:0007669"/>
    <property type="project" value="TreeGrafter"/>
</dbReference>
<dbReference type="GO" id="GO:0004540">
    <property type="term" value="F:RNA nuclease activity"/>
    <property type="evidence" value="ECO:0007669"/>
    <property type="project" value="InterPro"/>
</dbReference>
<evidence type="ECO:0000313" key="2">
    <source>
        <dbReference type="EMBL" id="RLJ68410.1"/>
    </source>
</evidence>
<dbReference type="SUPFAM" id="SSF50249">
    <property type="entry name" value="Nucleic acid-binding proteins"/>
    <property type="match status" value="1"/>
</dbReference>
<dbReference type="EMBL" id="RCCI01000004">
    <property type="protein sequence ID" value="RLJ68410.1"/>
    <property type="molecule type" value="Genomic_DNA"/>
</dbReference>
<feature type="domain" description="RNB" evidence="1">
    <location>
        <begin position="235"/>
        <end position="513"/>
    </location>
</feature>
<dbReference type="RefSeq" id="WP_121240311.1">
    <property type="nucleotide sequence ID" value="NZ_BHVV01000002.1"/>
</dbReference>
<dbReference type="InterPro" id="IPR050180">
    <property type="entry name" value="RNR_Ribonuclease"/>
</dbReference>
<dbReference type="PANTHER" id="PTHR23355">
    <property type="entry name" value="RIBONUCLEASE"/>
    <property type="match status" value="1"/>
</dbReference>
<evidence type="ECO:0000313" key="3">
    <source>
        <dbReference type="Proteomes" id="UP000268908"/>
    </source>
</evidence>
<gene>
    <name evidence="2" type="ORF">DFR35_0970</name>
</gene>
<protein>
    <submittedName>
        <fullName evidence="2">Exoribonuclease-2</fullName>
    </submittedName>
</protein>
<dbReference type="GO" id="GO:0006402">
    <property type="term" value="P:mRNA catabolic process"/>
    <property type="evidence" value="ECO:0007669"/>
    <property type="project" value="TreeGrafter"/>
</dbReference>
<dbReference type="Pfam" id="PF00773">
    <property type="entry name" value="RNB"/>
    <property type="match status" value="1"/>
</dbReference>
<accession>A0A497XLY8</accession>
<sequence length="640" mass="70720">MNILFEEDGAFKAGVVLADNAASLQVELPSGKRAKVKAANVLLRFEAPPPAELIERAERQAEEIDTDFLWEVCGDAEFAFDALATEYVGARPGPVEAAAVLLRLHSAPMYFHRKGKGRFRKAPPEILQAALAGLEKKRQQALAIERMVDELKAAKLPAEFPSLLRELLYKPDRNKPETKALEAACAETGLAVPRLLEKCGAIQDTHEYHLGRFLFEYFRNGTGFGEFAPPAEPQELPEAAVRAFSIDDAHTTEIDDAFSLEPLPEGGMRVGIHIAAPGLGIAPDSDLGRVARDRLSTVYMPGRKITMLPEDVVERFTLAEGQTVPAVSLYLDVAADLRILARETRLERVPIVANLRHHDIEPLFNDETLAAGLPDFPFRDELKRLWELATVLEAGRGAAGQKNRKDYNFVVDWSAATPQGSGRIAIDERPRGSPLDTLVAELMIVANSTWGGLLRDARVAALYRAQTAFKTRMTTVAAPHEGLGVDCYAWSSSPLRRHVDLINQWQLIAHLRGETPPYTAKSADFLAALRDFELTYAAYADFQRDMERYWCLRWLLQEDVREVGAAFLKEGLARLERIPLVVRTLSLPELPRGTRVRLAIDAIDLLGAEITVRFLESLELPGEAAPDAQIDEAGEAEGEG</sequence>
<keyword evidence="3" id="KW-1185">Reference proteome</keyword>